<sequence>MSKRLIVTADDFGRALPVNEAVEDAHQRGILTAASLMVTGDAAADAVERARRLPTLGVGLHITLVDGKPALPPQQIPDLVEADGYFTDRLVSLGVRIFFNPRTRRQLAAELRAQFELYRATGLPLGHVDAHHHYHLHPTVFDMLVDLAREYGAPAIRVPWEPPTSALGRLNMLFHGRRVRRMRRKLARAGLVANDRVFGIEGSGGMDRERLVAVLGRLPDGLSEVYGHPATGGWTDRPMPPSYRGVDEYRALIAPETAAAFERSGAVLTTFAAEAARLAGAA</sequence>
<evidence type="ECO:0000256" key="2">
    <source>
        <dbReference type="ARBA" id="ARBA00022723"/>
    </source>
</evidence>
<comment type="cofactor">
    <cofactor evidence="1">
        <name>Mg(2+)</name>
        <dbReference type="ChEBI" id="CHEBI:18420"/>
    </cofactor>
</comment>
<accession>A0A2N3PP55</accession>
<dbReference type="EMBL" id="PIUM01000036">
    <property type="protein sequence ID" value="PKU22213.1"/>
    <property type="molecule type" value="Genomic_DNA"/>
</dbReference>
<keyword evidence="3" id="KW-0378">Hydrolase</keyword>
<evidence type="ECO:0000256" key="1">
    <source>
        <dbReference type="ARBA" id="ARBA00001946"/>
    </source>
</evidence>
<dbReference type="InterPro" id="IPR011330">
    <property type="entry name" value="Glyco_hydro/deAcase_b/a-brl"/>
</dbReference>
<dbReference type="NCBIfam" id="TIGR03473">
    <property type="entry name" value="HpnK"/>
    <property type="match status" value="1"/>
</dbReference>
<dbReference type="Proteomes" id="UP000233293">
    <property type="component" value="Unassembled WGS sequence"/>
</dbReference>
<dbReference type="GO" id="GO:0019213">
    <property type="term" value="F:deacetylase activity"/>
    <property type="evidence" value="ECO:0007669"/>
    <property type="project" value="TreeGrafter"/>
</dbReference>
<dbReference type="InterPro" id="IPR006879">
    <property type="entry name" value="YdjC-like"/>
</dbReference>
<dbReference type="PANTHER" id="PTHR31609:SF1">
    <property type="entry name" value="CARBOHYDRATE DEACETYLASE"/>
    <property type="match status" value="1"/>
</dbReference>
<name>A0A2N3PP55_9PROT</name>
<dbReference type="Pfam" id="PF04794">
    <property type="entry name" value="YdjC"/>
    <property type="match status" value="1"/>
</dbReference>
<dbReference type="PANTHER" id="PTHR31609">
    <property type="entry name" value="YDJC DEACETYLASE FAMILY MEMBER"/>
    <property type="match status" value="1"/>
</dbReference>
<evidence type="ECO:0000256" key="4">
    <source>
        <dbReference type="ARBA" id="ARBA00022842"/>
    </source>
</evidence>
<dbReference type="GO" id="GO:0046872">
    <property type="term" value="F:metal ion binding"/>
    <property type="evidence" value="ECO:0007669"/>
    <property type="project" value="UniProtKB-KW"/>
</dbReference>
<comment type="caution">
    <text evidence="6">The sequence shown here is derived from an EMBL/GenBank/DDBJ whole genome shotgun (WGS) entry which is preliminary data.</text>
</comment>
<evidence type="ECO:0000256" key="3">
    <source>
        <dbReference type="ARBA" id="ARBA00022801"/>
    </source>
</evidence>
<gene>
    <name evidence="6" type="ORF">CWS72_22950</name>
</gene>
<reference evidence="7" key="1">
    <citation type="submission" date="2017-12" db="EMBL/GenBank/DDBJ databases">
        <title>Draft genome sequence of Telmatospirillum siberiense 26-4b1T, an acidotolerant peatland alphaproteobacterium potentially involved in sulfur cycling.</title>
        <authorList>
            <person name="Hausmann B."/>
            <person name="Pjevac P."/>
            <person name="Schreck K."/>
            <person name="Herbold C.W."/>
            <person name="Daims H."/>
            <person name="Wagner M."/>
            <person name="Pester M."/>
            <person name="Loy A."/>
        </authorList>
    </citation>
    <scope>NUCLEOTIDE SEQUENCE [LARGE SCALE GENOMIC DNA]</scope>
    <source>
        <strain evidence="7">26-4b1</strain>
    </source>
</reference>
<organism evidence="6 7">
    <name type="scientific">Telmatospirillum siberiense</name>
    <dbReference type="NCBI Taxonomy" id="382514"/>
    <lineage>
        <taxon>Bacteria</taxon>
        <taxon>Pseudomonadati</taxon>
        <taxon>Pseudomonadota</taxon>
        <taxon>Alphaproteobacteria</taxon>
        <taxon>Rhodospirillales</taxon>
        <taxon>Rhodospirillaceae</taxon>
        <taxon>Telmatospirillum</taxon>
    </lineage>
</organism>
<dbReference type="OrthoDB" id="9774177at2"/>
<proteinExistence type="predicted"/>
<dbReference type="AlphaFoldDB" id="A0A2N3PP55"/>
<keyword evidence="5" id="KW-0119">Carbohydrate metabolism</keyword>
<evidence type="ECO:0000313" key="6">
    <source>
        <dbReference type="EMBL" id="PKU22213.1"/>
    </source>
</evidence>
<dbReference type="GO" id="GO:0016787">
    <property type="term" value="F:hydrolase activity"/>
    <property type="evidence" value="ECO:0007669"/>
    <property type="project" value="UniProtKB-KW"/>
</dbReference>
<evidence type="ECO:0008006" key="8">
    <source>
        <dbReference type="Google" id="ProtNLM"/>
    </source>
</evidence>
<dbReference type="InterPro" id="IPR017836">
    <property type="entry name" value="Hopanoid_biosynth-assoc_HpnK"/>
</dbReference>
<dbReference type="SUPFAM" id="SSF88713">
    <property type="entry name" value="Glycoside hydrolase/deacetylase"/>
    <property type="match status" value="1"/>
</dbReference>
<dbReference type="CDD" id="cd10804">
    <property type="entry name" value="YdjC_HpnK_like"/>
    <property type="match status" value="1"/>
</dbReference>
<keyword evidence="4" id="KW-0460">Magnesium</keyword>
<dbReference type="RefSeq" id="WP_101252981.1">
    <property type="nucleotide sequence ID" value="NZ_PIUM01000036.1"/>
</dbReference>
<protein>
    <recommendedName>
        <fullName evidence="8">Hopanoid biosynthesis associated protein HpnK</fullName>
    </recommendedName>
</protein>
<dbReference type="GO" id="GO:0005975">
    <property type="term" value="P:carbohydrate metabolic process"/>
    <property type="evidence" value="ECO:0007669"/>
    <property type="project" value="InterPro"/>
</dbReference>
<evidence type="ECO:0000313" key="7">
    <source>
        <dbReference type="Proteomes" id="UP000233293"/>
    </source>
</evidence>
<evidence type="ECO:0000256" key="5">
    <source>
        <dbReference type="ARBA" id="ARBA00023277"/>
    </source>
</evidence>
<keyword evidence="2" id="KW-0479">Metal-binding</keyword>
<keyword evidence="7" id="KW-1185">Reference proteome</keyword>
<dbReference type="Gene3D" id="3.20.20.370">
    <property type="entry name" value="Glycoside hydrolase/deacetylase"/>
    <property type="match status" value="1"/>
</dbReference>